<feature type="region of interest" description="Disordered" evidence="1">
    <location>
        <begin position="1"/>
        <end position="65"/>
    </location>
</feature>
<dbReference type="AlphaFoldDB" id="A0ABD2ZF83"/>
<feature type="compositionally biased region" description="Basic and acidic residues" evidence="1">
    <location>
        <begin position="16"/>
        <end position="27"/>
    </location>
</feature>
<evidence type="ECO:0000313" key="3">
    <source>
        <dbReference type="Proteomes" id="UP001630127"/>
    </source>
</evidence>
<feature type="compositionally biased region" description="Polar residues" evidence="1">
    <location>
        <begin position="884"/>
        <end position="895"/>
    </location>
</feature>
<name>A0ABD2ZF83_9GENT</name>
<comment type="caution">
    <text evidence="2">The sequence shown here is derived from an EMBL/GenBank/DDBJ whole genome shotgun (WGS) entry which is preliminary data.</text>
</comment>
<feature type="region of interest" description="Disordered" evidence="1">
    <location>
        <begin position="350"/>
        <end position="383"/>
    </location>
</feature>
<gene>
    <name evidence="2" type="ORF">ACH5RR_020672</name>
</gene>
<evidence type="ECO:0000256" key="1">
    <source>
        <dbReference type="SAM" id="MobiDB-lite"/>
    </source>
</evidence>
<feature type="region of interest" description="Disordered" evidence="1">
    <location>
        <begin position="877"/>
        <end position="993"/>
    </location>
</feature>
<keyword evidence="3" id="KW-1185">Reference proteome</keyword>
<feature type="region of interest" description="Disordered" evidence="1">
    <location>
        <begin position="99"/>
        <end position="159"/>
    </location>
</feature>
<protein>
    <submittedName>
        <fullName evidence="2">Uncharacterized protein</fullName>
    </submittedName>
</protein>
<organism evidence="2 3">
    <name type="scientific">Cinchona calisaya</name>
    <dbReference type="NCBI Taxonomy" id="153742"/>
    <lineage>
        <taxon>Eukaryota</taxon>
        <taxon>Viridiplantae</taxon>
        <taxon>Streptophyta</taxon>
        <taxon>Embryophyta</taxon>
        <taxon>Tracheophyta</taxon>
        <taxon>Spermatophyta</taxon>
        <taxon>Magnoliopsida</taxon>
        <taxon>eudicotyledons</taxon>
        <taxon>Gunneridae</taxon>
        <taxon>Pentapetalae</taxon>
        <taxon>asterids</taxon>
        <taxon>lamiids</taxon>
        <taxon>Gentianales</taxon>
        <taxon>Rubiaceae</taxon>
        <taxon>Cinchonoideae</taxon>
        <taxon>Cinchoneae</taxon>
        <taxon>Cinchona</taxon>
    </lineage>
</organism>
<proteinExistence type="predicted"/>
<feature type="region of interest" description="Disordered" evidence="1">
    <location>
        <begin position="717"/>
        <end position="746"/>
    </location>
</feature>
<evidence type="ECO:0000313" key="2">
    <source>
        <dbReference type="EMBL" id="KAL3518083.1"/>
    </source>
</evidence>
<feature type="compositionally biased region" description="Basic and acidic residues" evidence="1">
    <location>
        <begin position="114"/>
        <end position="126"/>
    </location>
</feature>
<dbReference type="PANTHER" id="PTHR33870:SF16">
    <property type="entry name" value="PROTEIN, PUTATIVE-RELATED"/>
    <property type="match status" value="1"/>
</dbReference>
<sequence length="1012" mass="113652">MAASGKDVRVNANKKSQIEEKNSDSKPPRRSRLVKNDVHAHSVRRRRSKEFMRDNETKEEEKSTVFSSTFNNVIVDKNALIEENPKEIREVEVNSVFGQAERSSSNGSPILRPGFRDKSEGGSRESSEEEDEHDREENNKPVQWNEDDQKNLMDLGNSEIDRNKRLESLIARRRSRKLLSLQVRRTLMNMDNIPNFSHITPLMVPGNNPSLATTPPWQFSPMPGSAPSVLIPMQNPFDIPYEPHEERPIVRGGSFDEEFMPLQQKDTLCRHESFSLGPFFRGELKQDRQETSRFCDSAMKHRDFEVHEDSEIESQLAQKDNDKTIEVGDHTCTQEDVQSPEQGLDLVDDSQEQETNEVKTKSMLSDDLCGKSSSASSSEAEEQFSTVDKDAILRFLSSSVARNISTNRDRRSNMEYDLNNCSPSRSYKNKMEERFFFADKAFRHSQTCSTASDLQVEVSEISSSPLTVDSSISSHDEEVPVYEGRMEGEITSSSEDISAAVSDRYGGVDESESRLRDIHEVSENYTIEVSSAKSSEDPVALYELYEKMIEEAPTPHTQLYAKVELPDGSHDHASVHRKAQQLPGEVMTQPSQNGVSKNPEKESFSSENTEREVKRTYNAGDSSVLQHNDAESFSIGDKDSGADAWIQEGGRGHAEWSLTSSPTYIGYTGDITDIMEDQEEVFAYYKAVGKNDNPRISGESINVSPHENLDVVMPVEEHDTPESNQDNEDEQTAEHGFPGVNNRNNGNPLSRLLPRLVVQQVPIASIISSSPRSVLQPKFSIDQSCLSNYNEEMHMDIQEFYTPMAESNILNEHRGESFTSIAPHTTTLFMEDPTSHVLHGRDPILQECSNPSTTSMEEDNLGGSGSEFTVHENERGQTALDDFPTTSTAEVNFTGSGSGYADHENEKGQNELIDFSGSIRESRSNPESAESQLKPMGESSSGMSKKNDEGSEEHNEHEAPNAFAKQTAQEPAKLPVRSSEVTRNPKKNELLVREMEKKSKDFLRNLMESFKD</sequence>
<dbReference type="PANTHER" id="PTHR33870">
    <property type="entry name" value="CARDIOMYOPATHY-ASSOCIATED PROTEIN"/>
    <property type="match status" value="1"/>
</dbReference>
<feature type="compositionally biased region" description="Basic and acidic residues" evidence="1">
    <location>
        <begin position="598"/>
        <end position="613"/>
    </location>
</feature>
<dbReference type="Proteomes" id="UP001630127">
    <property type="component" value="Unassembled WGS sequence"/>
</dbReference>
<feature type="region of interest" description="Disordered" evidence="1">
    <location>
        <begin position="850"/>
        <end position="869"/>
    </location>
</feature>
<reference evidence="2 3" key="1">
    <citation type="submission" date="2024-11" db="EMBL/GenBank/DDBJ databases">
        <title>A near-complete genome assembly of Cinchona calisaya.</title>
        <authorList>
            <person name="Lian D.C."/>
            <person name="Zhao X.W."/>
            <person name="Wei L."/>
        </authorList>
    </citation>
    <scope>NUCLEOTIDE SEQUENCE [LARGE SCALE GENOMIC DNA]</scope>
    <source>
        <tissue evidence="2">Nenye</tissue>
    </source>
</reference>
<feature type="compositionally biased region" description="Basic and acidic residues" evidence="1">
    <location>
        <begin position="945"/>
        <end position="959"/>
    </location>
</feature>
<accession>A0ABD2ZF83</accession>
<dbReference type="EMBL" id="JBJUIK010000009">
    <property type="protein sequence ID" value="KAL3518083.1"/>
    <property type="molecule type" value="Genomic_DNA"/>
</dbReference>
<feature type="region of interest" description="Disordered" evidence="1">
    <location>
        <begin position="568"/>
        <end position="613"/>
    </location>
</feature>
<feature type="compositionally biased region" description="Basic and acidic residues" evidence="1">
    <location>
        <begin position="49"/>
        <end position="63"/>
    </location>
</feature>